<keyword evidence="4" id="KW-1185">Reference proteome</keyword>
<evidence type="ECO:0000256" key="1">
    <source>
        <dbReference type="SAM" id="Phobius"/>
    </source>
</evidence>
<dbReference type="InterPro" id="IPR036388">
    <property type="entry name" value="WH-like_DNA-bd_sf"/>
</dbReference>
<feature type="transmembrane region" description="Helical" evidence="1">
    <location>
        <begin position="107"/>
        <end position="127"/>
    </location>
</feature>
<dbReference type="SUPFAM" id="SSF46894">
    <property type="entry name" value="C-terminal effector domain of the bipartite response regulators"/>
    <property type="match status" value="1"/>
</dbReference>
<accession>A0A5B8LPI4</accession>
<dbReference type="AlphaFoldDB" id="A0A5B8LPI4"/>
<dbReference type="Gene3D" id="1.10.10.10">
    <property type="entry name" value="Winged helix-like DNA-binding domain superfamily/Winged helix DNA-binding domain"/>
    <property type="match status" value="1"/>
</dbReference>
<reference evidence="3 4" key="1">
    <citation type="submission" date="2019-07" db="EMBL/GenBank/DDBJ databases">
        <title>Full genome sequence of Sphingomonas sp. 4R-6-7(HKS19).</title>
        <authorList>
            <person name="Im W.-T."/>
        </authorList>
    </citation>
    <scope>NUCLEOTIDE SEQUENCE [LARGE SCALE GENOMIC DNA]</scope>
    <source>
        <strain evidence="3 4">HKS19</strain>
    </source>
</reference>
<proteinExistence type="predicted"/>
<evidence type="ECO:0000313" key="3">
    <source>
        <dbReference type="EMBL" id="QDZ09030.1"/>
    </source>
</evidence>
<feature type="domain" description="HTH luxR-type" evidence="2">
    <location>
        <begin position="12"/>
        <end position="77"/>
    </location>
</feature>
<dbReference type="GO" id="GO:0006355">
    <property type="term" value="P:regulation of DNA-templated transcription"/>
    <property type="evidence" value="ECO:0007669"/>
    <property type="project" value="InterPro"/>
</dbReference>
<dbReference type="InterPro" id="IPR000792">
    <property type="entry name" value="Tscrpt_reg_LuxR_C"/>
</dbReference>
<sequence length="255" mass="27636">MPASSKARVRDDGVDFGRLNAAERDVLGLLARGHTAKSIATITDRSVGSVNERLREARRKTGVGSSRELARLFAAQENRDELIGVAPVDPVAAEAVRPHRRFTLKRMSLMFAIAVPLAAAFAAWSSLSPQAAPDASFSATLPTDTKYWHTLFLSEKRDAQWAPAAEDSLRARFTSVPDLDTGDHPLSVRCAATVCEVRGVLSGTEERISAMMNEVQNAGLNPVRVGPPLANTSAGFAIADRTPTRVEFVMHYRRA</sequence>
<dbReference type="Proteomes" id="UP000315673">
    <property type="component" value="Chromosome"/>
</dbReference>
<dbReference type="InterPro" id="IPR016032">
    <property type="entry name" value="Sig_transdc_resp-reg_C-effctor"/>
</dbReference>
<dbReference type="EMBL" id="CP042306">
    <property type="protein sequence ID" value="QDZ09030.1"/>
    <property type="molecule type" value="Genomic_DNA"/>
</dbReference>
<organism evidence="3 4">
    <name type="scientific">Sphingomonas panacisoli</name>
    <dbReference type="NCBI Taxonomy" id="1813879"/>
    <lineage>
        <taxon>Bacteria</taxon>
        <taxon>Pseudomonadati</taxon>
        <taxon>Pseudomonadota</taxon>
        <taxon>Alphaproteobacteria</taxon>
        <taxon>Sphingomonadales</taxon>
        <taxon>Sphingomonadaceae</taxon>
        <taxon>Sphingomonas</taxon>
    </lineage>
</organism>
<dbReference type="CDD" id="cd06170">
    <property type="entry name" value="LuxR_C_like"/>
    <property type="match status" value="1"/>
</dbReference>
<evidence type="ECO:0000313" key="4">
    <source>
        <dbReference type="Proteomes" id="UP000315673"/>
    </source>
</evidence>
<protein>
    <submittedName>
        <fullName evidence="3">Helix-turn-helix transcriptional regulator</fullName>
    </submittedName>
</protein>
<gene>
    <name evidence="3" type="ORF">FPZ24_03955</name>
</gene>
<dbReference type="OrthoDB" id="7193436at2"/>
<keyword evidence="1" id="KW-0812">Transmembrane</keyword>
<dbReference type="KEGG" id="spai:FPZ24_03955"/>
<dbReference type="SMART" id="SM00421">
    <property type="entry name" value="HTH_LUXR"/>
    <property type="match status" value="1"/>
</dbReference>
<dbReference type="GO" id="GO:0003677">
    <property type="term" value="F:DNA binding"/>
    <property type="evidence" value="ECO:0007669"/>
    <property type="project" value="InterPro"/>
</dbReference>
<keyword evidence="1" id="KW-0472">Membrane</keyword>
<keyword evidence="1" id="KW-1133">Transmembrane helix</keyword>
<evidence type="ECO:0000259" key="2">
    <source>
        <dbReference type="PROSITE" id="PS50043"/>
    </source>
</evidence>
<dbReference type="PROSITE" id="PS50043">
    <property type="entry name" value="HTH_LUXR_2"/>
    <property type="match status" value="1"/>
</dbReference>
<name>A0A5B8LPI4_9SPHN</name>